<reference evidence="1 2" key="1">
    <citation type="journal article" date="2015" name="Genome Biol. Evol.">
        <title>Comparative Genomics of Listeria Sensu Lato: Genus-Wide Differences in Evolutionary Dynamics and the Progressive Gain of Complex, Potentially Pathogenicity-Related Traits through Lateral Gene Transfer.</title>
        <authorList>
            <person name="Chiara M."/>
            <person name="Caruso M."/>
            <person name="D'Erchia A.M."/>
            <person name="Manzari C."/>
            <person name="Fraccalvieri R."/>
            <person name="Goffredo E."/>
            <person name="Latorre L."/>
            <person name="Miccolupo A."/>
            <person name="Padalino I."/>
            <person name="Santagada G."/>
            <person name="Chiocco D."/>
            <person name="Pesole G."/>
            <person name="Horner D.S."/>
            <person name="Parisi A."/>
        </authorList>
    </citation>
    <scope>NUCLEOTIDE SEQUENCE [LARGE SCALE GENOMIC DNA]</scope>
    <source>
        <strain evidence="1 2">1991</strain>
    </source>
</reference>
<gene>
    <name evidence="1" type="ORF">X560_0371</name>
</gene>
<protein>
    <submittedName>
        <fullName evidence="1">Uncharacterized protein</fullName>
    </submittedName>
</protein>
<evidence type="ECO:0000313" key="2">
    <source>
        <dbReference type="Proteomes" id="UP000052258"/>
    </source>
</evidence>
<keyword evidence="2" id="KW-1185">Reference proteome</keyword>
<accession>A0A0J8J9F4</accession>
<sequence>MKMYVQLDEAKYVTAWSHVPQASFIEVECDEKLASQCLLDCVQVKEGKAVVDSKRQAELVEAFSQPSVLEQVQKQLSLLVRDAAQQASRIEQLQEISAKSAQTQAYLAAQVAKLEGGEEQ</sequence>
<comment type="caution">
    <text evidence="1">The sequence shown here is derived from an EMBL/GenBank/DDBJ whole genome shotgun (WGS) entry which is preliminary data.</text>
</comment>
<name>A0A0J8J9F4_9LIST</name>
<dbReference type="AlphaFoldDB" id="A0A0J8J9F4"/>
<dbReference type="EMBL" id="AZHO01000005">
    <property type="protein sequence ID" value="KMT60951.1"/>
    <property type="molecule type" value="Genomic_DNA"/>
</dbReference>
<dbReference type="PATRIC" id="fig|1430899.3.peg.380"/>
<evidence type="ECO:0000313" key="1">
    <source>
        <dbReference type="EMBL" id="KMT60951.1"/>
    </source>
</evidence>
<dbReference type="Proteomes" id="UP000052258">
    <property type="component" value="Unassembled WGS sequence"/>
</dbReference>
<organism evidence="1 2">
    <name type="scientific">Listeria fleischmannii 1991</name>
    <dbReference type="NCBI Taxonomy" id="1430899"/>
    <lineage>
        <taxon>Bacteria</taxon>
        <taxon>Bacillati</taxon>
        <taxon>Bacillota</taxon>
        <taxon>Bacilli</taxon>
        <taxon>Bacillales</taxon>
        <taxon>Listeriaceae</taxon>
        <taxon>Listeria</taxon>
    </lineage>
</organism>
<proteinExistence type="predicted"/>